<dbReference type="CDD" id="cd02208">
    <property type="entry name" value="cupin_RmlC-like"/>
    <property type="match status" value="1"/>
</dbReference>
<evidence type="ECO:0000256" key="3">
    <source>
        <dbReference type="ARBA" id="ARBA00023163"/>
    </source>
</evidence>
<dbReference type="PROSITE" id="PS01124">
    <property type="entry name" value="HTH_ARAC_FAMILY_2"/>
    <property type="match status" value="1"/>
</dbReference>
<proteinExistence type="predicted"/>
<dbReference type="EMBL" id="BMGR01000004">
    <property type="protein sequence ID" value="GGG00054.1"/>
    <property type="molecule type" value="Genomic_DNA"/>
</dbReference>
<organism evidence="5 6">
    <name type="scientific">Paenibacillus abyssi</name>
    <dbReference type="NCBI Taxonomy" id="1340531"/>
    <lineage>
        <taxon>Bacteria</taxon>
        <taxon>Bacillati</taxon>
        <taxon>Bacillota</taxon>
        <taxon>Bacilli</taxon>
        <taxon>Bacillales</taxon>
        <taxon>Paenibacillaceae</taxon>
        <taxon>Paenibacillus</taxon>
    </lineage>
</organism>
<accession>A0A917CXD6</accession>
<dbReference type="InterPro" id="IPR009057">
    <property type="entry name" value="Homeodomain-like_sf"/>
</dbReference>
<dbReference type="GO" id="GO:0003700">
    <property type="term" value="F:DNA-binding transcription factor activity"/>
    <property type="evidence" value="ECO:0007669"/>
    <property type="project" value="InterPro"/>
</dbReference>
<dbReference type="InterPro" id="IPR018060">
    <property type="entry name" value="HTH_AraC"/>
</dbReference>
<keyword evidence="3" id="KW-0804">Transcription</keyword>
<dbReference type="InterPro" id="IPR037923">
    <property type="entry name" value="HTH-like"/>
</dbReference>
<evidence type="ECO:0000256" key="2">
    <source>
        <dbReference type="ARBA" id="ARBA00023125"/>
    </source>
</evidence>
<feature type="domain" description="HTH araC/xylS-type" evidence="4">
    <location>
        <begin position="195"/>
        <end position="293"/>
    </location>
</feature>
<dbReference type="Proteomes" id="UP000644756">
    <property type="component" value="Unassembled WGS sequence"/>
</dbReference>
<evidence type="ECO:0000259" key="4">
    <source>
        <dbReference type="PROSITE" id="PS01124"/>
    </source>
</evidence>
<dbReference type="Pfam" id="PF02311">
    <property type="entry name" value="AraC_binding"/>
    <property type="match status" value="1"/>
</dbReference>
<dbReference type="PANTHER" id="PTHR43280:SF28">
    <property type="entry name" value="HTH-TYPE TRANSCRIPTIONAL ACTIVATOR RHAS"/>
    <property type="match status" value="1"/>
</dbReference>
<keyword evidence="1" id="KW-0805">Transcription regulation</keyword>
<dbReference type="GO" id="GO:0043565">
    <property type="term" value="F:sequence-specific DNA binding"/>
    <property type="evidence" value="ECO:0007669"/>
    <property type="project" value="InterPro"/>
</dbReference>
<dbReference type="SMART" id="SM00342">
    <property type="entry name" value="HTH_ARAC"/>
    <property type="match status" value="1"/>
</dbReference>
<reference evidence="5" key="2">
    <citation type="submission" date="2020-09" db="EMBL/GenBank/DDBJ databases">
        <authorList>
            <person name="Sun Q."/>
            <person name="Zhou Y."/>
        </authorList>
    </citation>
    <scope>NUCLEOTIDE SEQUENCE</scope>
    <source>
        <strain evidence="5">CGMCC 1.12987</strain>
    </source>
</reference>
<keyword evidence="6" id="KW-1185">Reference proteome</keyword>
<sequence length="299" mass="35187">MTYPKELREETRLSEKAYPFQFFRNRIPDARRDKNILYLHWHEHFEMIVMERGSAVFHIDSRPYEARHGEFLIVPSGGLHVGYSLADEPVEFVSLVFNPSLFSGWMQDSIHTQYVTPYMEGRLQFPVKPDALDPTYEACYTLLKQMISEYERNGPAYLLVVKSLLYALVTQLSRTYLPLNMDEHHTVEKNRERFKSLIRYIETHPADKITLEQAAKRVNLNPYHFCKTFKRLTGRTFVDYVNLSRINEAERLLIERKYSVTEIASMIGCGNPNYFTKLFKQYKGITPSQFIKKTSVPFE</sequence>
<protein>
    <submittedName>
        <fullName evidence="5">AraC family transcriptional regulator</fullName>
    </submittedName>
</protein>
<evidence type="ECO:0000313" key="5">
    <source>
        <dbReference type="EMBL" id="GGG00054.1"/>
    </source>
</evidence>
<dbReference type="SUPFAM" id="SSF46689">
    <property type="entry name" value="Homeodomain-like"/>
    <property type="match status" value="2"/>
</dbReference>
<name>A0A917CXD6_9BACL</name>
<gene>
    <name evidence="5" type="ORF">GCM10010916_16610</name>
</gene>
<keyword evidence="2" id="KW-0238">DNA-binding</keyword>
<dbReference type="Gene3D" id="1.10.10.60">
    <property type="entry name" value="Homeodomain-like"/>
    <property type="match status" value="2"/>
</dbReference>
<evidence type="ECO:0000256" key="1">
    <source>
        <dbReference type="ARBA" id="ARBA00023015"/>
    </source>
</evidence>
<dbReference type="InterPro" id="IPR003313">
    <property type="entry name" value="AraC-bd"/>
</dbReference>
<dbReference type="PANTHER" id="PTHR43280">
    <property type="entry name" value="ARAC-FAMILY TRANSCRIPTIONAL REGULATOR"/>
    <property type="match status" value="1"/>
</dbReference>
<dbReference type="SUPFAM" id="SSF51215">
    <property type="entry name" value="Regulatory protein AraC"/>
    <property type="match status" value="1"/>
</dbReference>
<dbReference type="PRINTS" id="PR00032">
    <property type="entry name" value="HTHARAC"/>
</dbReference>
<dbReference type="RefSeq" id="WP_188530578.1">
    <property type="nucleotide sequence ID" value="NZ_BMGR01000004.1"/>
</dbReference>
<dbReference type="InterPro" id="IPR020449">
    <property type="entry name" value="Tscrpt_reg_AraC-type_HTH"/>
</dbReference>
<evidence type="ECO:0000313" key="6">
    <source>
        <dbReference type="Proteomes" id="UP000644756"/>
    </source>
</evidence>
<dbReference type="Pfam" id="PF12833">
    <property type="entry name" value="HTH_18"/>
    <property type="match status" value="1"/>
</dbReference>
<dbReference type="AlphaFoldDB" id="A0A917CXD6"/>
<reference evidence="5" key="1">
    <citation type="journal article" date="2014" name="Int. J. Syst. Evol. Microbiol.">
        <title>Complete genome sequence of Corynebacterium casei LMG S-19264T (=DSM 44701T), isolated from a smear-ripened cheese.</title>
        <authorList>
            <consortium name="US DOE Joint Genome Institute (JGI-PGF)"/>
            <person name="Walter F."/>
            <person name="Albersmeier A."/>
            <person name="Kalinowski J."/>
            <person name="Ruckert C."/>
        </authorList>
    </citation>
    <scope>NUCLEOTIDE SEQUENCE</scope>
    <source>
        <strain evidence="5">CGMCC 1.12987</strain>
    </source>
</reference>
<dbReference type="InterPro" id="IPR014710">
    <property type="entry name" value="RmlC-like_jellyroll"/>
</dbReference>
<dbReference type="Gene3D" id="2.60.120.10">
    <property type="entry name" value="Jelly Rolls"/>
    <property type="match status" value="1"/>
</dbReference>
<comment type="caution">
    <text evidence="5">The sequence shown here is derived from an EMBL/GenBank/DDBJ whole genome shotgun (WGS) entry which is preliminary data.</text>
</comment>